<dbReference type="SUPFAM" id="SSF54427">
    <property type="entry name" value="NTF2-like"/>
    <property type="match status" value="1"/>
</dbReference>
<dbReference type="Proteomes" id="UP000282985">
    <property type="component" value="Unassembled WGS sequence"/>
</dbReference>
<dbReference type="InterPro" id="IPR032710">
    <property type="entry name" value="NTF2-like_dom_sf"/>
</dbReference>
<evidence type="ECO:0000259" key="1">
    <source>
        <dbReference type="Pfam" id="PF17775"/>
    </source>
</evidence>
<reference evidence="2 3" key="1">
    <citation type="submission" date="2018-11" db="EMBL/GenBank/DDBJ databases">
        <title>Parancylomarina longa gen. nov., sp. nov., isolated from sediments of southern Okinawa.</title>
        <authorList>
            <person name="Fu T."/>
        </authorList>
    </citation>
    <scope>NUCLEOTIDE SEQUENCE [LARGE SCALE GENOMIC DNA]</scope>
    <source>
        <strain evidence="2 3">T3-2 S1-C</strain>
    </source>
</reference>
<dbReference type="NCBIfam" id="NF002486">
    <property type="entry name" value="PRK01752.1"/>
    <property type="match status" value="1"/>
</dbReference>
<dbReference type="OrthoDB" id="21421at2"/>
<evidence type="ECO:0000313" key="3">
    <source>
        <dbReference type="Proteomes" id="UP000282985"/>
    </source>
</evidence>
<dbReference type="RefSeq" id="WP_127342045.1">
    <property type="nucleotide sequence ID" value="NZ_RJJX01000001.1"/>
</dbReference>
<evidence type="ECO:0000313" key="2">
    <source>
        <dbReference type="EMBL" id="RUT79904.1"/>
    </source>
</evidence>
<proteinExistence type="predicted"/>
<comment type="caution">
    <text evidence="2">The sequence shown here is derived from an EMBL/GenBank/DDBJ whole genome shotgun (WGS) entry which is preliminary data.</text>
</comment>
<dbReference type="EMBL" id="RJJX01000001">
    <property type="protein sequence ID" value="RUT79904.1"/>
    <property type="molecule type" value="Genomic_DNA"/>
</dbReference>
<dbReference type="Gene3D" id="3.10.450.50">
    <property type="match status" value="1"/>
</dbReference>
<name>A0A434AZE1_9BACT</name>
<dbReference type="SUPFAM" id="SSF103642">
    <property type="entry name" value="Sec-C motif"/>
    <property type="match status" value="1"/>
</dbReference>
<organism evidence="2 3">
    <name type="scientific">Ancylomarina longa</name>
    <dbReference type="NCBI Taxonomy" id="2487017"/>
    <lineage>
        <taxon>Bacteria</taxon>
        <taxon>Pseudomonadati</taxon>
        <taxon>Bacteroidota</taxon>
        <taxon>Bacteroidia</taxon>
        <taxon>Marinilabiliales</taxon>
        <taxon>Marinifilaceae</taxon>
        <taxon>Ancylomarina</taxon>
    </lineage>
</organism>
<accession>A0A434AZE1</accession>
<gene>
    <name evidence="2" type="ORF">DLK05_00690</name>
</gene>
<keyword evidence="3" id="KW-1185">Reference proteome</keyword>
<dbReference type="InterPro" id="IPR048469">
    <property type="entry name" value="YchJ-like_M"/>
</dbReference>
<sequence length="162" mass="18880">METNCYCGKSDKYLDCCGALHTGMRKAKTAEELMRSRYSAFVMANVDYILLTYADTTRPIGERQNILDWTKSVDWLGLEVLNTEKGNILDVEGYVEFQATYLEEGKRQKLYEKSFFQKENGCWRYVSGEYSMDEKPEKLHGRNKPCYCGSGKKYKKCCFRNK</sequence>
<feature type="domain" description="YchJ-like middle NTF2-like" evidence="1">
    <location>
        <begin position="29"/>
        <end position="128"/>
    </location>
</feature>
<dbReference type="PANTHER" id="PTHR33747:SF1">
    <property type="entry name" value="ADENYLATE CYCLASE-ASSOCIATED CAP C-TERMINAL DOMAIN-CONTAINING PROTEIN"/>
    <property type="match status" value="1"/>
</dbReference>
<dbReference type="AlphaFoldDB" id="A0A434AZE1"/>
<dbReference type="PANTHER" id="PTHR33747">
    <property type="entry name" value="UPF0225 PROTEIN SCO1677"/>
    <property type="match status" value="1"/>
</dbReference>
<dbReference type="InterPro" id="IPR004027">
    <property type="entry name" value="SEC_C_motif"/>
</dbReference>
<dbReference type="Pfam" id="PF17775">
    <property type="entry name" value="YchJ_M-like"/>
    <property type="match status" value="1"/>
</dbReference>
<protein>
    <submittedName>
        <fullName evidence="2">YchJ family protein</fullName>
    </submittedName>
</protein>
<dbReference type="Pfam" id="PF02810">
    <property type="entry name" value="SEC-C"/>
    <property type="match status" value="1"/>
</dbReference>